<dbReference type="EMBL" id="JAENHL010000003">
    <property type="protein sequence ID" value="MBK1864920.1"/>
    <property type="molecule type" value="Genomic_DNA"/>
</dbReference>
<name>A0ACC5QX12_9HYPH</name>
<organism evidence="1 2">
    <name type="scientific">Taklimakanibacter albus</name>
    <dbReference type="NCBI Taxonomy" id="2800327"/>
    <lineage>
        <taxon>Bacteria</taxon>
        <taxon>Pseudomonadati</taxon>
        <taxon>Pseudomonadota</taxon>
        <taxon>Alphaproteobacteria</taxon>
        <taxon>Hyphomicrobiales</taxon>
        <taxon>Aestuariivirgaceae</taxon>
        <taxon>Taklimakanibacter</taxon>
    </lineage>
</organism>
<accession>A0ACC5QX12</accession>
<proteinExistence type="predicted"/>
<protein>
    <submittedName>
        <fullName evidence="1">Uncharacterized protein</fullName>
    </submittedName>
</protein>
<dbReference type="Proteomes" id="UP000616151">
    <property type="component" value="Unassembled WGS sequence"/>
</dbReference>
<reference evidence="1" key="1">
    <citation type="submission" date="2021-01" db="EMBL/GenBank/DDBJ databases">
        <authorList>
            <person name="Sun Q."/>
        </authorList>
    </citation>
    <scope>NUCLEOTIDE SEQUENCE</scope>
    <source>
        <strain evidence="1">YIM B02566</strain>
    </source>
</reference>
<evidence type="ECO:0000313" key="2">
    <source>
        <dbReference type="Proteomes" id="UP000616151"/>
    </source>
</evidence>
<evidence type="ECO:0000313" key="1">
    <source>
        <dbReference type="EMBL" id="MBK1864920.1"/>
    </source>
</evidence>
<comment type="caution">
    <text evidence="1">The sequence shown here is derived from an EMBL/GenBank/DDBJ whole genome shotgun (WGS) entry which is preliminary data.</text>
</comment>
<keyword evidence="2" id="KW-1185">Reference proteome</keyword>
<sequence length="154" mass="16836">MIAQIAKRIAFVVLGYFVALAAGAAAFPGLLAIISAFYPDSQLWQMMGFAPLALLIAPIIFFYVMWIVMILTFIPAAILNGLTEIFAWRALWLHLLVAMALAVGAGLLLVPDWFLDMNPDRWLITLAILLSALLAGLVYWAIAGQRAGFRQADA</sequence>
<gene>
    <name evidence="1" type="ORF">JHL16_01015</name>
</gene>